<dbReference type="AlphaFoldDB" id="A0A9J5XQE3"/>
<sequence>MEDVLKIKSSSYTIWKQPLESQKEANDFLCNKLIYYMLLNSSFCVIHFEYYLISMGEIPLFASSGPTSVGAQNLPSFEFYDSALTIA</sequence>
<gene>
    <name evidence="1" type="ORF">H5410_040543</name>
</gene>
<protein>
    <submittedName>
        <fullName evidence="1">Uncharacterized protein</fullName>
    </submittedName>
</protein>
<comment type="caution">
    <text evidence="1">The sequence shown here is derived from an EMBL/GenBank/DDBJ whole genome shotgun (WGS) entry which is preliminary data.</text>
</comment>
<name>A0A9J5XQE3_SOLCO</name>
<keyword evidence="2" id="KW-1185">Reference proteome</keyword>
<dbReference type="EMBL" id="JACXVP010000008">
    <property type="protein sequence ID" value="KAG5590029.1"/>
    <property type="molecule type" value="Genomic_DNA"/>
</dbReference>
<reference evidence="1 2" key="1">
    <citation type="submission" date="2020-09" db="EMBL/GenBank/DDBJ databases">
        <title>De no assembly of potato wild relative species, Solanum commersonii.</title>
        <authorList>
            <person name="Cho K."/>
        </authorList>
    </citation>
    <scope>NUCLEOTIDE SEQUENCE [LARGE SCALE GENOMIC DNA]</scope>
    <source>
        <strain evidence="1">LZ3.2</strain>
        <tissue evidence="1">Leaf</tissue>
    </source>
</reference>
<evidence type="ECO:0000313" key="2">
    <source>
        <dbReference type="Proteomes" id="UP000824120"/>
    </source>
</evidence>
<dbReference type="Proteomes" id="UP000824120">
    <property type="component" value="Chromosome 8"/>
</dbReference>
<proteinExistence type="predicted"/>
<organism evidence="1 2">
    <name type="scientific">Solanum commersonii</name>
    <name type="common">Commerson's wild potato</name>
    <name type="synonym">Commerson's nightshade</name>
    <dbReference type="NCBI Taxonomy" id="4109"/>
    <lineage>
        <taxon>Eukaryota</taxon>
        <taxon>Viridiplantae</taxon>
        <taxon>Streptophyta</taxon>
        <taxon>Embryophyta</taxon>
        <taxon>Tracheophyta</taxon>
        <taxon>Spermatophyta</taxon>
        <taxon>Magnoliopsida</taxon>
        <taxon>eudicotyledons</taxon>
        <taxon>Gunneridae</taxon>
        <taxon>Pentapetalae</taxon>
        <taxon>asterids</taxon>
        <taxon>lamiids</taxon>
        <taxon>Solanales</taxon>
        <taxon>Solanaceae</taxon>
        <taxon>Solanoideae</taxon>
        <taxon>Solaneae</taxon>
        <taxon>Solanum</taxon>
    </lineage>
</organism>
<evidence type="ECO:0000313" key="1">
    <source>
        <dbReference type="EMBL" id="KAG5590029.1"/>
    </source>
</evidence>
<accession>A0A9J5XQE3</accession>